<dbReference type="AlphaFoldDB" id="A0A1B2DU39"/>
<evidence type="ECO:0000313" key="2">
    <source>
        <dbReference type="EMBL" id="ANY71221.1"/>
    </source>
</evidence>
<dbReference type="Gene3D" id="3.40.50.1820">
    <property type="entry name" value="alpha/beta hydrolase"/>
    <property type="match status" value="1"/>
</dbReference>
<evidence type="ECO:0000313" key="4">
    <source>
        <dbReference type="Proteomes" id="UP000189059"/>
    </source>
</evidence>
<dbReference type="RefSeq" id="WP_077566145.1">
    <property type="nucleotide sequence ID" value="NZ_CP016809.1"/>
</dbReference>
<organism evidence="2">
    <name type="scientific">Paenibacillus ihbetae</name>
    <dbReference type="NCBI Taxonomy" id="1870820"/>
    <lineage>
        <taxon>Bacteria</taxon>
        <taxon>Bacillati</taxon>
        <taxon>Bacillota</taxon>
        <taxon>Bacilli</taxon>
        <taxon>Bacillales</taxon>
        <taxon>Paenibacillaceae</taxon>
        <taxon>Paenibacillus</taxon>
    </lineage>
</organism>
<dbReference type="Proteomes" id="UP000189059">
    <property type="component" value="Unassembled WGS sequence"/>
</dbReference>
<sequence>MAACIDIANGGQSPPEILDAFIELGQGLGDLRMKVYTPNVGSNYTKMTYSERELEEFGRRTNLHVSKIFAEGCIFDSLLPKLKELTMPVLLIKGRHDPIICEEQTYSFVNDVRTGQLKVYEESGHMPHFEEPERFATDVIHFVLEHNHS</sequence>
<gene>
    <name evidence="3" type="ORF">BBD40_05660</name>
    <name evidence="2" type="ORF">BBD41_00690</name>
</gene>
<name>A0A1B2DU39_9BACL</name>
<dbReference type="SUPFAM" id="SSF53474">
    <property type="entry name" value="alpha/beta-Hydrolases"/>
    <property type="match status" value="1"/>
</dbReference>
<protein>
    <recommendedName>
        <fullName evidence="1">Serine aminopeptidase S33 domain-containing protein</fullName>
    </recommendedName>
</protein>
<keyword evidence="4" id="KW-1185">Reference proteome</keyword>
<evidence type="ECO:0000259" key="1">
    <source>
        <dbReference type="Pfam" id="PF12146"/>
    </source>
</evidence>
<dbReference type="OrthoDB" id="9775557at2"/>
<dbReference type="EMBL" id="MRVI01000001">
    <property type="protein sequence ID" value="OOC61414.1"/>
    <property type="molecule type" value="Genomic_DNA"/>
</dbReference>
<reference evidence="3 4" key="2">
    <citation type="submission" date="2016-12" db="EMBL/GenBank/DDBJ databases">
        <title>Genome sequencing and description of Paenibacillus sp. nov. from high altitude lake in the Indian Trans- Himalayas.</title>
        <authorList>
            <person name="Kiran S."/>
            <person name="Swarnkar M.K."/>
            <person name="Rana A."/>
            <person name="Tewari R."/>
            <person name="Gulati A."/>
        </authorList>
    </citation>
    <scope>NUCLEOTIDE SEQUENCE [LARGE SCALE GENOMIC DNA]</scope>
    <source>
        <strain evidence="3 4">IHBB 9951</strain>
    </source>
</reference>
<dbReference type="InterPro" id="IPR029058">
    <property type="entry name" value="AB_hydrolase_fold"/>
</dbReference>
<evidence type="ECO:0000313" key="3">
    <source>
        <dbReference type="EMBL" id="OOC61414.1"/>
    </source>
</evidence>
<dbReference type="KEGG" id="pib:BBD41_00690"/>
<accession>A0A1B2DU39</accession>
<reference evidence="2" key="1">
    <citation type="submission" date="2016-08" db="EMBL/GenBank/DDBJ databases">
        <title>Complete Genome Seqeunce of Paenibacillus sp. nov. IHBB 9852 from high altitute lake of Indian trans-Himalayas.</title>
        <authorList>
            <person name="Kiran S."/>
            <person name="Swarnkar M.K."/>
            <person name="Rana A."/>
            <person name="Tewari R."/>
            <person name="Gulati A."/>
        </authorList>
    </citation>
    <scope>NUCLEOTIDE SEQUENCE [LARGE SCALE GENOMIC DNA]</scope>
    <source>
        <strain evidence="2">IHBB 9852</strain>
    </source>
</reference>
<dbReference type="InterPro" id="IPR022742">
    <property type="entry name" value="Hydrolase_4"/>
</dbReference>
<proteinExistence type="predicted"/>
<dbReference type="EMBL" id="CP016809">
    <property type="protein sequence ID" value="ANY71221.1"/>
    <property type="molecule type" value="Genomic_DNA"/>
</dbReference>
<feature type="domain" description="Serine aminopeptidase S33" evidence="1">
    <location>
        <begin position="76"/>
        <end position="131"/>
    </location>
</feature>
<dbReference type="Pfam" id="PF12146">
    <property type="entry name" value="Hydrolase_4"/>
    <property type="match status" value="1"/>
</dbReference>